<accession>A0A1Q3AKW9</accession>
<protein>
    <submittedName>
        <fullName evidence="2">Uncharacterized protein</fullName>
    </submittedName>
</protein>
<proteinExistence type="predicted"/>
<dbReference type="Pfam" id="PF22044">
    <property type="entry name" value="SPO24"/>
    <property type="match status" value="1"/>
</dbReference>
<evidence type="ECO:0000256" key="1">
    <source>
        <dbReference type="SAM" id="MobiDB-lite"/>
    </source>
</evidence>
<reference evidence="2 3" key="1">
    <citation type="submission" date="2016-08" db="EMBL/GenBank/DDBJ databases">
        <title>Draft genome sequence of allopolyploid Zygosaccharomyces rouxii.</title>
        <authorList>
            <person name="Watanabe J."/>
            <person name="Uehara K."/>
            <person name="Mogi Y."/>
            <person name="Tsukioka Y."/>
        </authorList>
    </citation>
    <scope>NUCLEOTIDE SEQUENCE [LARGE SCALE GENOMIC DNA]</scope>
    <source>
        <strain evidence="2 3">NBRC 110957</strain>
    </source>
</reference>
<feature type="region of interest" description="Disordered" evidence="1">
    <location>
        <begin position="15"/>
        <end position="36"/>
    </location>
</feature>
<comment type="caution">
    <text evidence="2">The sequence shown here is derived from an EMBL/GenBank/DDBJ whole genome shotgun (WGS) entry which is preliminary data.</text>
</comment>
<gene>
    <name evidence="2" type="ORF">ZYGR_0BA00890</name>
</gene>
<organism evidence="2 3">
    <name type="scientific">Zygosaccharomyces rouxii</name>
    <dbReference type="NCBI Taxonomy" id="4956"/>
    <lineage>
        <taxon>Eukaryota</taxon>
        <taxon>Fungi</taxon>
        <taxon>Dikarya</taxon>
        <taxon>Ascomycota</taxon>
        <taxon>Saccharomycotina</taxon>
        <taxon>Saccharomycetes</taxon>
        <taxon>Saccharomycetales</taxon>
        <taxon>Saccharomycetaceae</taxon>
        <taxon>Zygosaccharomyces</taxon>
    </lineage>
</organism>
<dbReference type="OrthoDB" id="4068688at2759"/>
<dbReference type="AlphaFoldDB" id="A0A1Q3AKW9"/>
<name>A0A1Q3AKW9_ZYGRO</name>
<sequence>MAFLPLTSETQQPFVIPELSPVSRPSTRQNSVCERQ</sequence>
<dbReference type="InterPro" id="IPR054415">
    <property type="entry name" value="SPO24"/>
</dbReference>
<dbReference type="EMBL" id="BDGX01000053">
    <property type="protein sequence ID" value="GAV56183.1"/>
    <property type="molecule type" value="Genomic_DNA"/>
</dbReference>
<dbReference type="Proteomes" id="UP000187013">
    <property type="component" value="Unassembled WGS sequence"/>
</dbReference>
<evidence type="ECO:0000313" key="3">
    <source>
        <dbReference type="Proteomes" id="UP000187013"/>
    </source>
</evidence>
<evidence type="ECO:0000313" key="2">
    <source>
        <dbReference type="EMBL" id="GAV56183.1"/>
    </source>
</evidence>
<feature type="compositionally biased region" description="Polar residues" evidence="1">
    <location>
        <begin position="23"/>
        <end position="36"/>
    </location>
</feature>